<sequence>MTTKTESKSCILEIADGPAINPMQSSLTFSPMGDRPSVHFTVKWGDKTFYFRLIIISLKRLDDERYTFEAVFPSRVNSHHPLGGFDVQSNNYDLKRRKGFMEIPAWVTEKLNQGEYELR</sequence>
<organism evidence="1 2">
    <name type="scientific">Candidatus Yonathbacteria bacterium RIFOXYD1_FULL_52_36</name>
    <dbReference type="NCBI Taxonomy" id="1802730"/>
    <lineage>
        <taxon>Bacteria</taxon>
        <taxon>Candidatus Yonathiibacteriota</taxon>
    </lineage>
</organism>
<gene>
    <name evidence="1" type="ORF">A2591_03970</name>
</gene>
<protein>
    <submittedName>
        <fullName evidence="1">Uncharacterized protein</fullName>
    </submittedName>
</protein>
<dbReference type="AlphaFoldDB" id="A0A1G2SJQ8"/>
<name>A0A1G2SJQ8_9BACT</name>
<dbReference type="Proteomes" id="UP000178168">
    <property type="component" value="Unassembled WGS sequence"/>
</dbReference>
<proteinExistence type="predicted"/>
<reference evidence="1 2" key="1">
    <citation type="journal article" date="2016" name="Nat. Commun.">
        <title>Thousands of microbial genomes shed light on interconnected biogeochemical processes in an aquifer system.</title>
        <authorList>
            <person name="Anantharaman K."/>
            <person name="Brown C.T."/>
            <person name="Hug L.A."/>
            <person name="Sharon I."/>
            <person name="Castelle C.J."/>
            <person name="Probst A.J."/>
            <person name="Thomas B.C."/>
            <person name="Singh A."/>
            <person name="Wilkins M.J."/>
            <person name="Karaoz U."/>
            <person name="Brodie E.L."/>
            <person name="Williams K.H."/>
            <person name="Hubbard S.S."/>
            <person name="Banfield J.F."/>
        </authorList>
    </citation>
    <scope>NUCLEOTIDE SEQUENCE [LARGE SCALE GENOMIC DNA]</scope>
</reference>
<accession>A0A1G2SJQ8</accession>
<comment type="caution">
    <text evidence="1">The sequence shown here is derived from an EMBL/GenBank/DDBJ whole genome shotgun (WGS) entry which is preliminary data.</text>
</comment>
<evidence type="ECO:0000313" key="2">
    <source>
        <dbReference type="Proteomes" id="UP000178168"/>
    </source>
</evidence>
<evidence type="ECO:0000313" key="1">
    <source>
        <dbReference type="EMBL" id="OHA85224.1"/>
    </source>
</evidence>
<dbReference type="EMBL" id="MHUZ01000028">
    <property type="protein sequence ID" value="OHA85224.1"/>
    <property type="molecule type" value="Genomic_DNA"/>
</dbReference>